<evidence type="ECO:0000313" key="4">
    <source>
        <dbReference type="Proteomes" id="UP000645462"/>
    </source>
</evidence>
<dbReference type="Pfam" id="PF14559">
    <property type="entry name" value="TPR_19"/>
    <property type="match status" value="1"/>
</dbReference>
<dbReference type="Gene3D" id="1.25.40.10">
    <property type="entry name" value="Tetratricopeptide repeat domain"/>
    <property type="match status" value="1"/>
</dbReference>
<evidence type="ECO:0008006" key="5">
    <source>
        <dbReference type="Google" id="ProtNLM"/>
    </source>
</evidence>
<keyword evidence="1" id="KW-0802">TPR repeat</keyword>
<dbReference type="SUPFAM" id="SSF48452">
    <property type="entry name" value="TPR-like"/>
    <property type="match status" value="1"/>
</dbReference>
<gene>
    <name evidence="3" type="ORF">GCM10011363_18800</name>
</gene>
<name>A0ABQ1KNR2_9RHOB</name>
<feature type="signal peptide" evidence="2">
    <location>
        <begin position="1"/>
        <end position="19"/>
    </location>
</feature>
<sequence>MRALLLSTVLATCPLAALAVGFNDDDPPTPTETTKTCTDGQVWDAETESCIDPDKSSLNDADRMKAIRELAYAGRITDAERVLNAMVDQDSDAVLTYRGFTARKAGRTEDAYEWYARALEVNPDNLLARSYLGQWHLEKGDFQLARAQLSEIRQRGGRSTWPEISLRMAIQSGSGSNY</sequence>
<feature type="chain" id="PRO_5046378219" description="Tetratricopeptide repeat protein" evidence="2">
    <location>
        <begin position="20"/>
        <end position="178"/>
    </location>
</feature>
<dbReference type="RefSeq" id="WP_188481760.1">
    <property type="nucleotide sequence ID" value="NZ_BMFC01000003.1"/>
</dbReference>
<keyword evidence="4" id="KW-1185">Reference proteome</keyword>
<evidence type="ECO:0000313" key="3">
    <source>
        <dbReference type="EMBL" id="GGC02454.1"/>
    </source>
</evidence>
<comment type="caution">
    <text evidence="3">The sequence shown here is derived from an EMBL/GenBank/DDBJ whole genome shotgun (WGS) entry which is preliminary data.</text>
</comment>
<dbReference type="EMBL" id="BMFC01000003">
    <property type="protein sequence ID" value="GGC02454.1"/>
    <property type="molecule type" value="Genomic_DNA"/>
</dbReference>
<accession>A0ABQ1KNR2</accession>
<evidence type="ECO:0000256" key="1">
    <source>
        <dbReference type="PROSITE-ProRule" id="PRU00339"/>
    </source>
</evidence>
<organism evidence="3 4">
    <name type="scientific">Marivita lacus</name>
    <dbReference type="NCBI Taxonomy" id="1323742"/>
    <lineage>
        <taxon>Bacteria</taxon>
        <taxon>Pseudomonadati</taxon>
        <taxon>Pseudomonadota</taxon>
        <taxon>Alphaproteobacteria</taxon>
        <taxon>Rhodobacterales</taxon>
        <taxon>Roseobacteraceae</taxon>
        <taxon>Marivita</taxon>
    </lineage>
</organism>
<keyword evidence="2" id="KW-0732">Signal</keyword>
<reference evidence="4" key="1">
    <citation type="journal article" date="2019" name="Int. J. Syst. Evol. Microbiol.">
        <title>The Global Catalogue of Microorganisms (GCM) 10K type strain sequencing project: providing services to taxonomists for standard genome sequencing and annotation.</title>
        <authorList>
            <consortium name="The Broad Institute Genomics Platform"/>
            <consortium name="The Broad Institute Genome Sequencing Center for Infectious Disease"/>
            <person name="Wu L."/>
            <person name="Ma J."/>
        </authorList>
    </citation>
    <scope>NUCLEOTIDE SEQUENCE [LARGE SCALE GENOMIC DNA]</scope>
    <source>
        <strain evidence="4">CGMCC 1.12478</strain>
    </source>
</reference>
<dbReference type="Proteomes" id="UP000645462">
    <property type="component" value="Unassembled WGS sequence"/>
</dbReference>
<dbReference type="PROSITE" id="PS50005">
    <property type="entry name" value="TPR"/>
    <property type="match status" value="1"/>
</dbReference>
<protein>
    <recommendedName>
        <fullName evidence="5">Tetratricopeptide repeat protein</fullName>
    </recommendedName>
</protein>
<proteinExistence type="predicted"/>
<feature type="repeat" description="TPR" evidence="1">
    <location>
        <begin position="92"/>
        <end position="125"/>
    </location>
</feature>
<dbReference type="InterPro" id="IPR011990">
    <property type="entry name" value="TPR-like_helical_dom_sf"/>
</dbReference>
<dbReference type="InterPro" id="IPR019734">
    <property type="entry name" value="TPR_rpt"/>
</dbReference>
<evidence type="ECO:0000256" key="2">
    <source>
        <dbReference type="SAM" id="SignalP"/>
    </source>
</evidence>